<organism evidence="4 5">
    <name type="scientific">Cricetulus griseus</name>
    <name type="common">Chinese hamster</name>
    <name type="synonym">Cricetulus barabensis griseus</name>
    <dbReference type="NCBI Taxonomy" id="10029"/>
    <lineage>
        <taxon>Eukaryota</taxon>
        <taxon>Metazoa</taxon>
        <taxon>Chordata</taxon>
        <taxon>Craniata</taxon>
        <taxon>Vertebrata</taxon>
        <taxon>Euteleostomi</taxon>
        <taxon>Mammalia</taxon>
        <taxon>Eutheria</taxon>
        <taxon>Euarchontoglires</taxon>
        <taxon>Glires</taxon>
        <taxon>Rodentia</taxon>
        <taxon>Myomorpha</taxon>
        <taxon>Muroidea</taxon>
        <taxon>Cricetidae</taxon>
        <taxon>Cricetinae</taxon>
        <taxon>Cricetulus</taxon>
    </lineage>
</organism>
<dbReference type="GO" id="GO:0005840">
    <property type="term" value="C:ribosome"/>
    <property type="evidence" value="ECO:0007669"/>
    <property type="project" value="UniProtKB-KW"/>
</dbReference>
<dbReference type="Proteomes" id="UP000030759">
    <property type="component" value="Unassembled WGS sequence"/>
</dbReference>
<evidence type="ECO:0000256" key="1">
    <source>
        <dbReference type="ARBA" id="ARBA00010528"/>
    </source>
</evidence>
<comment type="similarity">
    <text evidence="1">Belongs to the universal ribosomal protein uL4 family.</text>
</comment>
<gene>
    <name evidence="4" type="ORF">H671_2g6048</name>
</gene>
<dbReference type="PANTHER" id="PTHR19431">
    <property type="entry name" value="60S RIBOSOMAL PROTEIN L4"/>
    <property type="match status" value="1"/>
</dbReference>
<accession>A0A061IIV5</accession>
<proteinExistence type="inferred from homology"/>
<evidence type="ECO:0000256" key="3">
    <source>
        <dbReference type="ARBA" id="ARBA00023274"/>
    </source>
</evidence>
<dbReference type="Gene3D" id="3.40.1370.10">
    <property type="match status" value="1"/>
</dbReference>
<evidence type="ECO:0000313" key="4">
    <source>
        <dbReference type="EMBL" id="ERE84332.1"/>
    </source>
</evidence>
<keyword evidence="2 4" id="KW-0689">Ribosomal protein</keyword>
<sequence length="177" mass="20483">MSKGHRIEEVPELPLVVEDKVEGYKKTKEAVQLLKKLKAWNDIKKVYASQRMRAGKGKMRNRRRIQHRGPCIIYNEDNGIIKASETSLVLLCLISTLLSSSVFQPHPAIFMCPPLITRSCFWDKVLPNLHIVQDMLLYKIVFLLQPTCKMHTPLKVTLKNQRPSIVFVPFGFVTHWF</sequence>
<protein>
    <submittedName>
        <fullName evidence="4">60S ribosomal protein L4</fullName>
    </submittedName>
</protein>
<reference evidence="5" key="1">
    <citation type="journal article" date="2013" name="Nat. Biotechnol.">
        <title>Chinese hamster genome sequenced from sorted chromosomes.</title>
        <authorList>
            <person name="Brinkrolf K."/>
            <person name="Rupp O."/>
            <person name="Laux H."/>
            <person name="Kollin F."/>
            <person name="Ernst W."/>
            <person name="Linke B."/>
            <person name="Kofler R."/>
            <person name="Romand S."/>
            <person name="Hesse F."/>
            <person name="Budach W.E."/>
            <person name="Galosy S."/>
            <person name="Muller D."/>
            <person name="Noll T."/>
            <person name="Wienberg J."/>
            <person name="Jostock T."/>
            <person name="Leonard M."/>
            <person name="Grillari J."/>
            <person name="Tauch A."/>
            <person name="Goesmann A."/>
            <person name="Helk B."/>
            <person name="Mott J.E."/>
            <person name="Puhler A."/>
            <person name="Borth N."/>
        </authorList>
    </citation>
    <scope>NUCLEOTIDE SEQUENCE [LARGE SCALE GENOMIC DNA]</scope>
    <source>
        <strain evidence="5">17A/GY</strain>
    </source>
</reference>
<evidence type="ECO:0000256" key="2">
    <source>
        <dbReference type="ARBA" id="ARBA00022980"/>
    </source>
</evidence>
<dbReference type="InterPro" id="IPR023574">
    <property type="entry name" value="Ribosomal_uL4_dom_sf"/>
</dbReference>
<dbReference type="AlphaFoldDB" id="A0A061IIV5"/>
<dbReference type="InterPro" id="IPR045240">
    <property type="entry name" value="Ribosomal_uL4_euk/arch"/>
</dbReference>
<evidence type="ECO:0000313" key="5">
    <source>
        <dbReference type="Proteomes" id="UP000030759"/>
    </source>
</evidence>
<dbReference type="GO" id="GO:0003735">
    <property type="term" value="F:structural constituent of ribosome"/>
    <property type="evidence" value="ECO:0007669"/>
    <property type="project" value="InterPro"/>
</dbReference>
<name>A0A061IIV5_CRIGR</name>
<dbReference type="EMBL" id="KE668033">
    <property type="protein sequence ID" value="ERE84332.1"/>
    <property type="molecule type" value="Genomic_DNA"/>
</dbReference>
<dbReference type="SUPFAM" id="SSF52166">
    <property type="entry name" value="Ribosomal protein L4"/>
    <property type="match status" value="1"/>
</dbReference>
<dbReference type="GO" id="GO:0006412">
    <property type="term" value="P:translation"/>
    <property type="evidence" value="ECO:0007669"/>
    <property type="project" value="InterPro"/>
</dbReference>
<dbReference type="GO" id="GO:1990904">
    <property type="term" value="C:ribonucleoprotein complex"/>
    <property type="evidence" value="ECO:0007669"/>
    <property type="project" value="UniProtKB-KW"/>
</dbReference>
<keyword evidence="3" id="KW-0687">Ribonucleoprotein</keyword>